<name>A0A0R2A5F1_9LACO</name>
<dbReference type="GO" id="GO:0005737">
    <property type="term" value="C:cytoplasm"/>
    <property type="evidence" value="ECO:0007669"/>
    <property type="project" value="UniProtKB-SubCell"/>
</dbReference>
<dbReference type="Gene3D" id="3.40.50.620">
    <property type="entry name" value="HUPs"/>
    <property type="match status" value="1"/>
</dbReference>
<dbReference type="AlphaFoldDB" id="A0A0R2A5F1"/>
<dbReference type="InterPro" id="IPR014729">
    <property type="entry name" value="Rossmann-like_a/b/a_fold"/>
</dbReference>
<dbReference type="PATRIC" id="fig|1423813.3.peg.73"/>
<evidence type="ECO:0000256" key="1">
    <source>
        <dbReference type="ARBA" id="ARBA00008791"/>
    </source>
</evidence>
<dbReference type="PIRSF" id="PIRSF006276">
    <property type="entry name" value="UspA"/>
    <property type="match status" value="1"/>
</dbReference>
<comment type="subcellular location">
    <subcellularLocation>
        <location evidence="2">Cytoplasm</location>
    </subcellularLocation>
</comment>
<keyword evidence="2" id="KW-0963">Cytoplasm</keyword>
<organism evidence="4 5">
    <name type="scientific">Paucilactobacillus vaccinostercus DSM 20634</name>
    <dbReference type="NCBI Taxonomy" id="1423813"/>
    <lineage>
        <taxon>Bacteria</taxon>
        <taxon>Bacillati</taxon>
        <taxon>Bacillota</taxon>
        <taxon>Bacilli</taxon>
        <taxon>Lactobacillales</taxon>
        <taxon>Lactobacillaceae</taxon>
        <taxon>Paucilactobacillus</taxon>
    </lineage>
</organism>
<comment type="caution">
    <text evidence="4">The sequence shown here is derived from an EMBL/GenBank/DDBJ whole genome shotgun (WGS) entry which is preliminary data.</text>
</comment>
<dbReference type="RefSeq" id="WP_057777684.1">
    <property type="nucleotide sequence ID" value="NZ_AYYY01000007.1"/>
</dbReference>
<comment type="similarity">
    <text evidence="1 2">Belongs to the universal stress protein A family.</text>
</comment>
<dbReference type="InterPro" id="IPR006016">
    <property type="entry name" value="UspA"/>
</dbReference>
<keyword evidence="5" id="KW-1185">Reference proteome</keyword>
<dbReference type="PANTHER" id="PTHR46268:SF6">
    <property type="entry name" value="UNIVERSAL STRESS PROTEIN UP12"/>
    <property type="match status" value="1"/>
</dbReference>
<dbReference type="CDD" id="cd00293">
    <property type="entry name" value="USP-like"/>
    <property type="match status" value="1"/>
</dbReference>
<gene>
    <name evidence="4" type="ORF">FC26_GL000071</name>
</gene>
<dbReference type="PANTHER" id="PTHR46268">
    <property type="entry name" value="STRESS RESPONSE PROTEIN NHAX"/>
    <property type="match status" value="1"/>
</dbReference>
<protein>
    <recommendedName>
        <fullName evidence="2">Universal stress protein</fullName>
    </recommendedName>
</protein>
<dbReference type="PRINTS" id="PR01438">
    <property type="entry name" value="UNVRSLSTRESS"/>
</dbReference>
<sequence length="150" mass="16586">MKAYKKIMVGIDGSDQSKLALERGVELAKLYRAELLLVTIEDDGRFVPLVTGSVVSSQLDANLIRGVRDKIQTIMNESVAYAKSEGVMAESMIYYGNARTELADRLPKEKQVDLIVMGATGLNRFERMIVGSNSNYVVQNAPCDVILVRE</sequence>
<evidence type="ECO:0000259" key="3">
    <source>
        <dbReference type="Pfam" id="PF00582"/>
    </source>
</evidence>
<feature type="domain" description="UspA" evidence="3">
    <location>
        <begin position="4"/>
        <end position="149"/>
    </location>
</feature>
<dbReference type="InterPro" id="IPR006015">
    <property type="entry name" value="Universal_stress_UspA"/>
</dbReference>
<evidence type="ECO:0000313" key="4">
    <source>
        <dbReference type="EMBL" id="KRM62285.1"/>
    </source>
</evidence>
<dbReference type="Proteomes" id="UP000051733">
    <property type="component" value="Unassembled WGS sequence"/>
</dbReference>
<reference evidence="4 5" key="1">
    <citation type="journal article" date="2015" name="Genome Announc.">
        <title>Expanding the biotechnology potential of lactobacilli through comparative genomics of 213 strains and associated genera.</title>
        <authorList>
            <person name="Sun Z."/>
            <person name="Harris H.M."/>
            <person name="McCann A."/>
            <person name="Guo C."/>
            <person name="Argimon S."/>
            <person name="Zhang W."/>
            <person name="Yang X."/>
            <person name="Jeffery I.B."/>
            <person name="Cooney J.C."/>
            <person name="Kagawa T.F."/>
            <person name="Liu W."/>
            <person name="Song Y."/>
            <person name="Salvetti E."/>
            <person name="Wrobel A."/>
            <person name="Rasinkangas P."/>
            <person name="Parkhill J."/>
            <person name="Rea M.C."/>
            <person name="O'Sullivan O."/>
            <person name="Ritari J."/>
            <person name="Douillard F.P."/>
            <person name="Paul Ross R."/>
            <person name="Yang R."/>
            <person name="Briner A.E."/>
            <person name="Felis G.E."/>
            <person name="de Vos W.M."/>
            <person name="Barrangou R."/>
            <person name="Klaenhammer T.R."/>
            <person name="Caufield P.W."/>
            <person name="Cui Y."/>
            <person name="Zhang H."/>
            <person name="O'Toole P.W."/>
        </authorList>
    </citation>
    <scope>NUCLEOTIDE SEQUENCE [LARGE SCALE GENOMIC DNA]</scope>
    <source>
        <strain evidence="4 5">DSM 20634</strain>
    </source>
</reference>
<evidence type="ECO:0000313" key="5">
    <source>
        <dbReference type="Proteomes" id="UP000051733"/>
    </source>
</evidence>
<dbReference type="Pfam" id="PF00582">
    <property type="entry name" value="Usp"/>
    <property type="match status" value="1"/>
</dbReference>
<dbReference type="OrthoDB" id="2321605at2"/>
<dbReference type="SUPFAM" id="SSF52402">
    <property type="entry name" value="Adenine nucleotide alpha hydrolases-like"/>
    <property type="match status" value="1"/>
</dbReference>
<evidence type="ECO:0000256" key="2">
    <source>
        <dbReference type="PIRNR" id="PIRNR006276"/>
    </source>
</evidence>
<accession>A0A0R2A5F1</accession>
<proteinExistence type="inferred from homology"/>
<dbReference type="EMBL" id="AYYY01000007">
    <property type="protein sequence ID" value="KRM62285.1"/>
    <property type="molecule type" value="Genomic_DNA"/>
</dbReference>